<feature type="chain" id="PRO_5011765316" evidence="1">
    <location>
        <begin position="18"/>
        <end position="194"/>
    </location>
</feature>
<evidence type="ECO:0000313" key="2">
    <source>
        <dbReference type="EMBL" id="SEA09181.1"/>
    </source>
</evidence>
<accession>A0A1H3YDL7</accession>
<dbReference type="InterPro" id="IPR008869">
    <property type="entry name" value="MlaC/ttg2D"/>
</dbReference>
<dbReference type="RefSeq" id="WP_175478772.1">
    <property type="nucleotide sequence ID" value="NZ_FNQM01000003.1"/>
</dbReference>
<evidence type="ECO:0000256" key="1">
    <source>
        <dbReference type="SAM" id="SignalP"/>
    </source>
</evidence>
<dbReference type="PANTHER" id="PTHR36573">
    <property type="entry name" value="INTERMEMBRANE PHOSPHOLIPID TRANSPORT SYSTEM BINDING PROTEIN MLAC"/>
    <property type="match status" value="1"/>
</dbReference>
<dbReference type="STRING" id="89524.SAMN05444370_10336"/>
<dbReference type="InterPro" id="IPR006311">
    <property type="entry name" value="TAT_signal"/>
</dbReference>
<evidence type="ECO:0000313" key="3">
    <source>
        <dbReference type="Proteomes" id="UP000198703"/>
    </source>
</evidence>
<feature type="signal peptide" evidence="1">
    <location>
        <begin position="1"/>
        <end position="17"/>
    </location>
</feature>
<protein>
    <submittedName>
        <fullName evidence="2">Phospholipid transport system substrate-binding protein</fullName>
    </submittedName>
</protein>
<keyword evidence="3" id="KW-1185">Reference proteome</keyword>
<gene>
    <name evidence="2" type="ORF">SAMN05444370_10336</name>
</gene>
<dbReference type="InterPro" id="IPR042245">
    <property type="entry name" value="Tgt2/MlaC_sf"/>
</dbReference>
<dbReference type="AlphaFoldDB" id="A0A1H3YDL7"/>
<dbReference type="Pfam" id="PF05494">
    <property type="entry name" value="MlaC"/>
    <property type="match status" value="1"/>
</dbReference>
<keyword evidence="1" id="KW-0732">Signal</keyword>
<proteinExistence type="predicted"/>
<dbReference type="Gene3D" id="3.10.450.710">
    <property type="entry name" value="Tgt2/MlaC"/>
    <property type="match status" value="1"/>
</dbReference>
<reference evidence="2 3" key="1">
    <citation type="submission" date="2016-10" db="EMBL/GenBank/DDBJ databases">
        <authorList>
            <person name="de Groot N.N."/>
        </authorList>
    </citation>
    <scope>NUCLEOTIDE SEQUENCE [LARGE SCALE GENOMIC DNA]</scope>
    <source>
        <strain evidence="2 3">DSM 15345</strain>
    </source>
</reference>
<sequence>MLNRRMFIVASAASAFALDAARALEPEAAEAFVTELADEVIAIVRRTNSPEERAQAFLKLFRENAALPQIGRFTAGLAWREMSQAQQEAYLEAFERYAANAYVSRLGEYSGQTLIVTGSQDAGQRGVLVNSLLKSPGGQDIRIDWLVTDRGGSTQVVDVVGEGVSLSISQREEFAAMLEKRGGDIDQFIADLGA</sequence>
<dbReference type="PANTHER" id="PTHR36573:SF1">
    <property type="entry name" value="INTERMEMBRANE PHOSPHOLIPID TRANSPORT SYSTEM BINDING PROTEIN MLAC"/>
    <property type="match status" value="1"/>
</dbReference>
<organism evidence="2 3">
    <name type="scientific">Rubrimonas cliftonensis</name>
    <dbReference type="NCBI Taxonomy" id="89524"/>
    <lineage>
        <taxon>Bacteria</taxon>
        <taxon>Pseudomonadati</taxon>
        <taxon>Pseudomonadota</taxon>
        <taxon>Alphaproteobacteria</taxon>
        <taxon>Rhodobacterales</taxon>
        <taxon>Paracoccaceae</taxon>
        <taxon>Rubrimonas</taxon>
    </lineage>
</organism>
<dbReference type="Proteomes" id="UP000198703">
    <property type="component" value="Unassembled WGS sequence"/>
</dbReference>
<dbReference type="PROSITE" id="PS51318">
    <property type="entry name" value="TAT"/>
    <property type="match status" value="1"/>
</dbReference>
<dbReference type="EMBL" id="FNQM01000003">
    <property type="protein sequence ID" value="SEA09181.1"/>
    <property type="molecule type" value="Genomic_DNA"/>
</dbReference>
<name>A0A1H3YDL7_9RHOB</name>